<evidence type="ECO:0000313" key="3">
    <source>
        <dbReference type="Proteomes" id="UP001362999"/>
    </source>
</evidence>
<feature type="compositionally biased region" description="Basic and acidic residues" evidence="1">
    <location>
        <begin position="96"/>
        <end position="108"/>
    </location>
</feature>
<organism evidence="2 3">
    <name type="scientific">Favolaschia claudopus</name>
    <dbReference type="NCBI Taxonomy" id="2862362"/>
    <lineage>
        <taxon>Eukaryota</taxon>
        <taxon>Fungi</taxon>
        <taxon>Dikarya</taxon>
        <taxon>Basidiomycota</taxon>
        <taxon>Agaricomycotina</taxon>
        <taxon>Agaricomycetes</taxon>
        <taxon>Agaricomycetidae</taxon>
        <taxon>Agaricales</taxon>
        <taxon>Marasmiineae</taxon>
        <taxon>Mycenaceae</taxon>
        <taxon>Favolaschia</taxon>
    </lineage>
</organism>
<dbReference type="EMBL" id="JAWWNJ010000001">
    <property type="protein sequence ID" value="KAK7064987.1"/>
    <property type="molecule type" value="Genomic_DNA"/>
</dbReference>
<dbReference type="AlphaFoldDB" id="A0AAW0EI13"/>
<feature type="compositionally biased region" description="Basic residues" evidence="1">
    <location>
        <begin position="109"/>
        <end position="127"/>
    </location>
</feature>
<comment type="caution">
    <text evidence="2">The sequence shown here is derived from an EMBL/GenBank/DDBJ whole genome shotgun (WGS) entry which is preliminary data.</text>
</comment>
<sequence>MQGRPTVGEVVAAVRAFEVGRDLQGKDENVKSKERTSYGRPTAARCNDTTHAGAFDFVIKLPSCSPTASVSSDRGEDEIVLPSASEDSDVVAVEGKNGKAKEDGVVAEKKKRKARRGTRGGAGRKREKAIVIPHDSDTDA</sequence>
<gene>
    <name evidence="2" type="ORF">R3P38DRAFT_2757561</name>
</gene>
<dbReference type="Proteomes" id="UP001362999">
    <property type="component" value="Unassembled WGS sequence"/>
</dbReference>
<feature type="region of interest" description="Disordered" evidence="1">
    <location>
        <begin position="23"/>
        <end position="44"/>
    </location>
</feature>
<keyword evidence="3" id="KW-1185">Reference proteome</keyword>
<feature type="compositionally biased region" description="Basic and acidic residues" evidence="1">
    <location>
        <begin position="23"/>
        <end position="37"/>
    </location>
</feature>
<reference evidence="2 3" key="1">
    <citation type="journal article" date="2024" name="J Genomics">
        <title>Draft genome sequencing and assembly of Favolaschia claudopus CIRM-BRFM 2984 isolated from oak limbs.</title>
        <authorList>
            <person name="Navarro D."/>
            <person name="Drula E."/>
            <person name="Chaduli D."/>
            <person name="Cazenave R."/>
            <person name="Ahrendt S."/>
            <person name="Wang J."/>
            <person name="Lipzen A."/>
            <person name="Daum C."/>
            <person name="Barry K."/>
            <person name="Grigoriev I.V."/>
            <person name="Favel A."/>
            <person name="Rosso M.N."/>
            <person name="Martin F."/>
        </authorList>
    </citation>
    <scope>NUCLEOTIDE SEQUENCE [LARGE SCALE GENOMIC DNA]</scope>
    <source>
        <strain evidence="2 3">CIRM-BRFM 2984</strain>
    </source>
</reference>
<name>A0AAW0EI13_9AGAR</name>
<protein>
    <submittedName>
        <fullName evidence="2">Uncharacterized protein</fullName>
    </submittedName>
</protein>
<feature type="region of interest" description="Disordered" evidence="1">
    <location>
        <begin position="66"/>
        <end position="140"/>
    </location>
</feature>
<accession>A0AAW0EI13</accession>
<proteinExistence type="predicted"/>
<evidence type="ECO:0000256" key="1">
    <source>
        <dbReference type="SAM" id="MobiDB-lite"/>
    </source>
</evidence>
<evidence type="ECO:0000313" key="2">
    <source>
        <dbReference type="EMBL" id="KAK7064987.1"/>
    </source>
</evidence>